<sequence>MSRMRNSNIELLRILSMLFITLHHFSLWAQGPRSDALIASNQLTNAFYSLFYLPLGDIGVYAFVMITGFYMGANDYNEEKTFKKALNVYLQLYFYSFLFLMMAVIKNWSLTEDSRLFKSLLPFIFNHYWFVTAYILLMLFIPYINKAIMNLTKRRFVYLLIILIGSCSIFPLINNNVASESVGLGILITAYLIGTFIRRFVDTSNKINYLIGIGLFLVNLSIIYGKMYFDIIVSKNRYTNIYTGFFALICSIGLFLIFVSMKSHYSSIINQLAKHVFAIYLITENIFVLPKLWSRFYFSDLNNLVKVNLFGFLSVILIMLGCYLIDLVRSEVFVIFSRMFKFSKNKQHENINI</sequence>
<evidence type="ECO:0000313" key="4">
    <source>
        <dbReference type="Proteomes" id="UP001596186"/>
    </source>
</evidence>
<evidence type="ECO:0000313" key="3">
    <source>
        <dbReference type="EMBL" id="MFC6323310.1"/>
    </source>
</evidence>
<accession>A0ABW1UX47</accession>
<feature type="transmembrane region" description="Helical" evidence="1">
    <location>
        <begin position="85"/>
        <end position="105"/>
    </location>
</feature>
<feature type="transmembrane region" description="Helical" evidence="1">
    <location>
        <begin position="156"/>
        <end position="173"/>
    </location>
</feature>
<evidence type="ECO:0000256" key="1">
    <source>
        <dbReference type="SAM" id="Phobius"/>
    </source>
</evidence>
<feature type="transmembrane region" description="Helical" evidence="1">
    <location>
        <begin position="179"/>
        <end position="197"/>
    </location>
</feature>
<feature type="transmembrane region" description="Helical" evidence="1">
    <location>
        <begin position="241"/>
        <end position="260"/>
    </location>
</feature>
<feature type="transmembrane region" description="Helical" evidence="1">
    <location>
        <begin position="209"/>
        <end position="229"/>
    </location>
</feature>
<dbReference type="InterPro" id="IPR002656">
    <property type="entry name" value="Acyl_transf_3_dom"/>
</dbReference>
<dbReference type="Proteomes" id="UP001596186">
    <property type="component" value="Unassembled WGS sequence"/>
</dbReference>
<protein>
    <submittedName>
        <fullName evidence="3">Acyltransferase family protein</fullName>
    </submittedName>
</protein>
<gene>
    <name evidence="3" type="ORF">ACFP1F_06145</name>
</gene>
<keyword evidence="1" id="KW-0812">Transmembrane</keyword>
<evidence type="ECO:0000259" key="2">
    <source>
        <dbReference type="Pfam" id="PF01757"/>
    </source>
</evidence>
<reference evidence="4" key="1">
    <citation type="journal article" date="2019" name="Int. J. Syst. Evol. Microbiol.">
        <title>The Global Catalogue of Microorganisms (GCM) 10K type strain sequencing project: providing services to taxonomists for standard genome sequencing and annotation.</title>
        <authorList>
            <consortium name="The Broad Institute Genomics Platform"/>
            <consortium name="The Broad Institute Genome Sequencing Center for Infectious Disease"/>
            <person name="Wu L."/>
            <person name="Ma J."/>
        </authorList>
    </citation>
    <scope>NUCLEOTIDE SEQUENCE [LARGE SCALE GENOMIC DNA]</scope>
    <source>
        <strain evidence="4">CCM 8895</strain>
    </source>
</reference>
<name>A0ABW1UX47_9LACO</name>
<feature type="transmembrane region" description="Helical" evidence="1">
    <location>
        <begin position="125"/>
        <end position="144"/>
    </location>
</feature>
<proteinExistence type="predicted"/>
<feature type="transmembrane region" description="Helical" evidence="1">
    <location>
        <begin position="272"/>
        <end position="289"/>
    </location>
</feature>
<keyword evidence="3" id="KW-0012">Acyltransferase</keyword>
<feature type="transmembrane region" description="Helical" evidence="1">
    <location>
        <begin position="309"/>
        <end position="336"/>
    </location>
</feature>
<comment type="caution">
    <text evidence="3">The sequence shown here is derived from an EMBL/GenBank/DDBJ whole genome shotgun (WGS) entry which is preliminary data.</text>
</comment>
<feature type="transmembrane region" description="Helical" evidence="1">
    <location>
        <begin position="12"/>
        <end position="31"/>
    </location>
</feature>
<feature type="domain" description="Acyltransferase 3" evidence="2">
    <location>
        <begin position="7"/>
        <end position="325"/>
    </location>
</feature>
<keyword evidence="3" id="KW-0808">Transferase</keyword>
<keyword evidence="1" id="KW-0472">Membrane</keyword>
<keyword evidence="1" id="KW-1133">Transmembrane helix</keyword>
<dbReference type="RefSeq" id="WP_125592079.1">
    <property type="nucleotide sequence ID" value="NZ_JBHSSN010000014.1"/>
</dbReference>
<dbReference type="Pfam" id="PF01757">
    <property type="entry name" value="Acyl_transf_3"/>
    <property type="match status" value="1"/>
</dbReference>
<keyword evidence="4" id="KW-1185">Reference proteome</keyword>
<organism evidence="3 4">
    <name type="scientific">Companilactobacillus baiquanensis</name>
    <dbReference type="NCBI Taxonomy" id="2486005"/>
    <lineage>
        <taxon>Bacteria</taxon>
        <taxon>Bacillati</taxon>
        <taxon>Bacillota</taxon>
        <taxon>Bacilli</taxon>
        <taxon>Lactobacillales</taxon>
        <taxon>Lactobacillaceae</taxon>
        <taxon>Companilactobacillus</taxon>
    </lineage>
</organism>
<dbReference type="EMBL" id="JBHSSN010000014">
    <property type="protein sequence ID" value="MFC6323310.1"/>
    <property type="molecule type" value="Genomic_DNA"/>
</dbReference>
<feature type="transmembrane region" description="Helical" evidence="1">
    <location>
        <begin position="51"/>
        <end position="73"/>
    </location>
</feature>
<dbReference type="GO" id="GO:0016746">
    <property type="term" value="F:acyltransferase activity"/>
    <property type="evidence" value="ECO:0007669"/>
    <property type="project" value="UniProtKB-KW"/>
</dbReference>